<dbReference type="PANTHER" id="PTHR46599:SF3">
    <property type="entry name" value="PIGGYBAC TRANSPOSABLE ELEMENT-DERIVED PROTEIN 4"/>
    <property type="match status" value="1"/>
</dbReference>
<proteinExistence type="predicted"/>
<protein>
    <recommendedName>
        <fullName evidence="2">PiggyBac transposable element-derived protein domain-containing protein</fullName>
    </recommendedName>
</protein>
<feature type="transmembrane region" description="Helical" evidence="1">
    <location>
        <begin position="68"/>
        <end position="86"/>
    </location>
</feature>
<organism evidence="3 4">
    <name type="scientific">Pipistrellus kuhlii</name>
    <name type="common">Kuhl's pipistrelle</name>
    <dbReference type="NCBI Taxonomy" id="59472"/>
    <lineage>
        <taxon>Eukaryota</taxon>
        <taxon>Metazoa</taxon>
        <taxon>Chordata</taxon>
        <taxon>Craniata</taxon>
        <taxon>Vertebrata</taxon>
        <taxon>Euteleostomi</taxon>
        <taxon>Mammalia</taxon>
        <taxon>Eutheria</taxon>
        <taxon>Laurasiatheria</taxon>
        <taxon>Chiroptera</taxon>
        <taxon>Yangochiroptera</taxon>
        <taxon>Vespertilionidae</taxon>
        <taxon>Pipistrellus</taxon>
    </lineage>
</organism>
<dbReference type="Proteomes" id="UP000558488">
    <property type="component" value="Unassembled WGS sequence"/>
</dbReference>
<evidence type="ECO:0000313" key="4">
    <source>
        <dbReference type="Proteomes" id="UP000558488"/>
    </source>
</evidence>
<dbReference type="InterPro" id="IPR029526">
    <property type="entry name" value="PGBD"/>
</dbReference>
<evidence type="ECO:0000313" key="3">
    <source>
        <dbReference type="EMBL" id="KAF6366549.1"/>
    </source>
</evidence>
<evidence type="ECO:0000256" key="1">
    <source>
        <dbReference type="SAM" id="Phobius"/>
    </source>
</evidence>
<dbReference type="PANTHER" id="PTHR46599">
    <property type="entry name" value="PIGGYBAC TRANSPOSABLE ELEMENT-DERIVED PROTEIN 4"/>
    <property type="match status" value="1"/>
</dbReference>
<evidence type="ECO:0000259" key="2">
    <source>
        <dbReference type="Pfam" id="PF13843"/>
    </source>
</evidence>
<dbReference type="AlphaFoldDB" id="A0A7J7YXJ9"/>
<dbReference type="Pfam" id="PF13843">
    <property type="entry name" value="DDE_Tnp_1_7"/>
    <property type="match status" value="1"/>
</dbReference>
<dbReference type="EMBL" id="JACAGB010000004">
    <property type="protein sequence ID" value="KAF6366549.1"/>
    <property type="molecule type" value="Genomic_DNA"/>
</dbReference>
<gene>
    <name evidence="3" type="ORF">mPipKuh1_009947</name>
</gene>
<keyword evidence="1" id="KW-0472">Membrane</keyword>
<reference evidence="3 4" key="1">
    <citation type="journal article" date="2020" name="Nature">
        <title>Six reference-quality genomes reveal evolution of bat adaptations.</title>
        <authorList>
            <person name="Jebb D."/>
            <person name="Huang Z."/>
            <person name="Pippel M."/>
            <person name="Hughes G.M."/>
            <person name="Lavrichenko K."/>
            <person name="Devanna P."/>
            <person name="Winkler S."/>
            <person name="Jermiin L.S."/>
            <person name="Skirmuntt E.C."/>
            <person name="Katzourakis A."/>
            <person name="Burkitt-Gray L."/>
            <person name="Ray D.A."/>
            <person name="Sullivan K.A.M."/>
            <person name="Roscito J.G."/>
            <person name="Kirilenko B.M."/>
            <person name="Davalos L.M."/>
            <person name="Corthals A.P."/>
            <person name="Power M.L."/>
            <person name="Jones G."/>
            <person name="Ransome R.D."/>
            <person name="Dechmann D.K.N."/>
            <person name="Locatelli A.G."/>
            <person name="Puechmaille S.J."/>
            <person name="Fedrigo O."/>
            <person name="Jarvis E.D."/>
            <person name="Hiller M."/>
            <person name="Vernes S.C."/>
            <person name="Myers E.W."/>
            <person name="Teeling E.C."/>
        </authorList>
    </citation>
    <scope>NUCLEOTIDE SEQUENCE [LARGE SCALE GENOMIC DNA]</scope>
    <source>
        <strain evidence="3">MPipKuh1</strain>
        <tissue evidence="3">Flight muscle</tissue>
    </source>
</reference>
<sequence>MVLKWKDKKDVLMLSSIHNDEKTMIEKRGRRQEKPNVVLDYNKNMGGVDLGDGVMMAYTAAHNRVKKIYKKIFLLLICAASMHILYTKKIKILIKDLVCFKKKRKRSFGSITLFDSVEKLIDNNIVKTHPKTSTSSSTSKTITLS</sequence>
<comment type="caution">
    <text evidence="3">The sequence shown here is derived from an EMBL/GenBank/DDBJ whole genome shotgun (WGS) entry which is preliminary data.</text>
</comment>
<keyword evidence="1" id="KW-0812">Transmembrane</keyword>
<keyword evidence="1" id="KW-1133">Transmembrane helix</keyword>
<feature type="domain" description="PiggyBac transposable element-derived protein" evidence="2">
    <location>
        <begin position="1"/>
        <end position="78"/>
    </location>
</feature>
<name>A0A7J7YXJ9_PIPKU</name>
<keyword evidence="4" id="KW-1185">Reference proteome</keyword>
<accession>A0A7J7YXJ9</accession>